<comment type="caution">
    <text evidence="2">The sequence shown here is derived from an EMBL/GenBank/DDBJ whole genome shotgun (WGS) entry which is preliminary data.</text>
</comment>
<reference evidence="2 3" key="1">
    <citation type="submission" date="2017-12" db="EMBL/GenBank/DDBJ databases">
        <title>Phylogenetic diversity of female urinary microbiome.</title>
        <authorList>
            <person name="Thomas-White K."/>
            <person name="Wolfe A.J."/>
        </authorList>
    </citation>
    <scope>NUCLEOTIDE SEQUENCE [LARGE SCALE GENOMIC DNA]</scope>
    <source>
        <strain evidence="2 3">UMB1298</strain>
    </source>
</reference>
<dbReference type="Gene3D" id="3.40.630.20">
    <property type="entry name" value="Peptidase C15, pyroglutamyl peptidase I-like"/>
    <property type="match status" value="1"/>
</dbReference>
<dbReference type="SUPFAM" id="SSF53182">
    <property type="entry name" value="Pyrrolidone carboxyl peptidase (pyroglutamate aminopeptidase)"/>
    <property type="match status" value="1"/>
</dbReference>
<dbReference type="AlphaFoldDB" id="A0A2I1PDG0"/>
<organism evidence="2 3">
    <name type="scientific">Kytococcus schroeteri</name>
    <dbReference type="NCBI Taxonomy" id="138300"/>
    <lineage>
        <taxon>Bacteria</taxon>
        <taxon>Bacillati</taxon>
        <taxon>Actinomycetota</taxon>
        <taxon>Actinomycetes</taxon>
        <taxon>Micrococcales</taxon>
        <taxon>Kytococcaceae</taxon>
        <taxon>Kytococcus</taxon>
    </lineage>
</organism>
<protein>
    <submittedName>
        <fullName evidence="2">Pyroglutamyl peptidase</fullName>
    </submittedName>
</protein>
<proteinExistence type="predicted"/>
<keyword evidence="3" id="KW-1185">Reference proteome</keyword>
<dbReference type="OrthoDB" id="4555199at2"/>
<name>A0A2I1PDG0_9MICO</name>
<gene>
    <name evidence="2" type="ORF">CYJ76_01200</name>
</gene>
<feature type="region of interest" description="Disordered" evidence="1">
    <location>
        <begin position="282"/>
        <end position="337"/>
    </location>
</feature>
<sequence>MPASPCADGDVPLTPEEAFLARPEAAALVAGGGFGDQVASFQRALCAAPDAEAAEQVVQEHGAALWELAVDRAQGRVDTGGWLSAGDDRPLYWARLAMVASIRQHAGSAHLSAAQRQDLVDRLDRVSRGQEDVHFPKGRGVKRVLVTGFDPFTLDEDVRQANPSGAAALALDGLTVAGPDGPVRIEAAMLPVRWRDFDHGMVEDTLLPHFTTGRDGIDAFTTVSQGRPGQFDLEVTNGAWRAGFHDNEFVCHRGQVPAPQSPTVTPQPQWTRSTLPMDALTARPSGPFPVVRNTEVTEVPGDTPPEPVTTTCPAPKSPGTVRPDGPTEGSQARAGGGGNYLSNEVAYRATLLRDAVGLDVPGGHVHTPVLEGLPEDRTQLTSSQFEANREAITAQVRELVVRTARSTR</sequence>
<dbReference type="EMBL" id="PKIZ01000002">
    <property type="protein sequence ID" value="PKZ42672.1"/>
    <property type="molecule type" value="Genomic_DNA"/>
</dbReference>
<evidence type="ECO:0000313" key="3">
    <source>
        <dbReference type="Proteomes" id="UP000234206"/>
    </source>
</evidence>
<dbReference type="InterPro" id="IPR036440">
    <property type="entry name" value="Peptidase_C15-like_sf"/>
</dbReference>
<accession>A0A2I1PDG0</accession>
<evidence type="ECO:0000313" key="2">
    <source>
        <dbReference type="EMBL" id="PKZ42672.1"/>
    </source>
</evidence>
<dbReference type="Proteomes" id="UP000234206">
    <property type="component" value="Unassembled WGS sequence"/>
</dbReference>
<evidence type="ECO:0000256" key="1">
    <source>
        <dbReference type="SAM" id="MobiDB-lite"/>
    </source>
</evidence>